<accession>A0A9N9JQ23</accession>
<proteinExistence type="predicted"/>
<keyword evidence="3" id="KW-1185">Reference proteome</keyword>
<organism evidence="2 3">
    <name type="scientific">Racocetra fulgida</name>
    <dbReference type="NCBI Taxonomy" id="60492"/>
    <lineage>
        <taxon>Eukaryota</taxon>
        <taxon>Fungi</taxon>
        <taxon>Fungi incertae sedis</taxon>
        <taxon>Mucoromycota</taxon>
        <taxon>Glomeromycotina</taxon>
        <taxon>Glomeromycetes</taxon>
        <taxon>Diversisporales</taxon>
        <taxon>Gigasporaceae</taxon>
        <taxon>Racocetra</taxon>
    </lineage>
</organism>
<sequence>HYFKVILMTDNAKFYIQFIPSHWYNDSIDVSKEPFLNADKFYEEKSIEETVSPTPYLIYKKALNKALKSQMKSGQLIDLLQEFAEKLMNSSQDSSEDEVNSDKENQEFVLLNPKKRCRK</sequence>
<dbReference type="OrthoDB" id="2393598at2759"/>
<protein>
    <submittedName>
        <fullName evidence="2">3922_t:CDS:1</fullName>
    </submittedName>
</protein>
<reference evidence="2" key="1">
    <citation type="submission" date="2021-06" db="EMBL/GenBank/DDBJ databases">
        <authorList>
            <person name="Kallberg Y."/>
            <person name="Tangrot J."/>
            <person name="Rosling A."/>
        </authorList>
    </citation>
    <scope>NUCLEOTIDE SEQUENCE</scope>
    <source>
        <strain evidence="2">IN212</strain>
    </source>
</reference>
<dbReference type="Proteomes" id="UP000789396">
    <property type="component" value="Unassembled WGS sequence"/>
</dbReference>
<evidence type="ECO:0000256" key="1">
    <source>
        <dbReference type="SAM" id="MobiDB-lite"/>
    </source>
</evidence>
<evidence type="ECO:0000313" key="2">
    <source>
        <dbReference type="EMBL" id="CAG8787051.1"/>
    </source>
</evidence>
<dbReference type="EMBL" id="CAJVPZ010057587">
    <property type="protein sequence ID" value="CAG8787051.1"/>
    <property type="molecule type" value="Genomic_DNA"/>
</dbReference>
<gene>
    <name evidence="2" type="ORF">RFULGI_LOCUS16353</name>
</gene>
<feature type="non-terminal residue" evidence="2">
    <location>
        <position position="119"/>
    </location>
</feature>
<name>A0A9N9JQ23_9GLOM</name>
<comment type="caution">
    <text evidence="2">The sequence shown here is derived from an EMBL/GenBank/DDBJ whole genome shotgun (WGS) entry which is preliminary data.</text>
</comment>
<evidence type="ECO:0000313" key="3">
    <source>
        <dbReference type="Proteomes" id="UP000789396"/>
    </source>
</evidence>
<feature type="region of interest" description="Disordered" evidence="1">
    <location>
        <begin position="91"/>
        <end position="119"/>
    </location>
</feature>
<dbReference type="AlphaFoldDB" id="A0A9N9JQ23"/>
<feature type="non-terminal residue" evidence="2">
    <location>
        <position position="1"/>
    </location>
</feature>